<dbReference type="PANTHER" id="PTHR44520">
    <property type="entry name" value="RESPONSE REGULATOR RCP1-RELATED"/>
    <property type="match status" value="1"/>
</dbReference>
<evidence type="ECO:0000256" key="1">
    <source>
        <dbReference type="PROSITE-ProRule" id="PRU00169"/>
    </source>
</evidence>
<dbReference type="InterPro" id="IPR052893">
    <property type="entry name" value="TCS_response_regulator"/>
</dbReference>
<dbReference type="InterPro" id="IPR001789">
    <property type="entry name" value="Sig_transdc_resp-reg_receiver"/>
</dbReference>
<comment type="caution">
    <text evidence="3">The sequence shown here is derived from an EMBL/GenBank/DDBJ whole genome shotgun (WGS) entry which is preliminary data.</text>
</comment>
<evidence type="ECO:0000259" key="2">
    <source>
        <dbReference type="PROSITE" id="PS50110"/>
    </source>
</evidence>
<name>A0A972FVI8_9FLAO</name>
<sequence>MKANVPHIKRSIFLSDDDSDDCTLFSEALMEITGEANLTVSNDGARLMQLLEDTPPAPEIIFLDLNMPRKNGFECLQEIRQSPKLRDIPVVIFSTSSNSDVVERMFEGGANFYITKPASYNLLKKAIAYVLSLDSRKLQVKPLREQFVIKVA</sequence>
<feature type="domain" description="Response regulatory" evidence="2">
    <location>
        <begin position="11"/>
        <end position="131"/>
    </location>
</feature>
<dbReference type="Gene3D" id="3.40.50.2300">
    <property type="match status" value="1"/>
</dbReference>
<proteinExistence type="predicted"/>
<dbReference type="RefSeq" id="WP_169527918.1">
    <property type="nucleotide sequence ID" value="NZ_JAAMPU010000107.1"/>
</dbReference>
<evidence type="ECO:0000313" key="3">
    <source>
        <dbReference type="EMBL" id="NMH28807.1"/>
    </source>
</evidence>
<dbReference type="SUPFAM" id="SSF52172">
    <property type="entry name" value="CheY-like"/>
    <property type="match status" value="1"/>
</dbReference>
<evidence type="ECO:0000313" key="4">
    <source>
        <dbReference type="Proteomes" id="UP000712080"/>
    </source>
</evidence>
<dbReference type="AlphaFoldDB" id="A0A972FVI8"/>
<protein>
    <submittedName>
        <fullName evidence="3">Response regulator</fullName>
    </submittedName>
</protein>
<organism evidence="3 4">
    <name type="scientific">Flavobacterium silvaticum</name>
    <dbReference type="NCBI Taxonomy" id="1852020"/>
    <lineage>
        <taxon>Bacteria</taxon>
        <taxon>Pseudomonadati</taxon>
        <taxon>Bacteroidota</taxon>
        <taxon>Flavobacteriia</taxon>
        <taxon>Flavobacteriales</taxon>
        <taxon>Flavobacteriaceae</taxon>
        <taxon>Flavobacterium</taxon>
    </lineage>
</organism>
<dbReference type="PROSITE" id="PS50110">
    <property type="entry name" value="RESPONSE_REGULATORY"/>
    <property type="match status" value="1"/>
</dbReference>
<accession>A0A972FVI8</accession>
<keyword evidence="4" id="KW-1185">Reference proteome</keyword>
<dbReference type="EMBL" id="JAAMPU010000107">
    <property type="protein sequence ID" value="NMH28807.1"/>
    <property type="molecule type" value="Genomic_DNA"/>
</dbReference>
<dbReference type="PANTHER" id="PTHR44520:SF2">
    <property type="entry name" value="RESPONSE REGULATOR RCP1"/>
    <property type="match status" value="1"/>
</dbReference>
<reference evidence="3" key="1">
    <citation type="submission" date="2020-02" db="EMBL/GenBank/DDBJ databases">
        <title>Flavobacterium sp. genome.</title>
        <authorList>
            <person name="Jung H.S."/>
            <person name="Baek J.H."/>
            <person name="Jeon C.O."/>
        </authorList>
    </citation>
    <scope>NUCLEOTIDE SEQUENCE</scope>
    <source>
        <strain evidence="3">SE-s28</strain>
    </source>
</reference>
<dbReference type="SMART" id="SM00448">
    <property type="entry name" value="REC"/>
    <property type="match status" value="1"/>
</dbReference>
<keyword evidence="1" id="KW-0597">Phosphoprotein</keyword>
<dbReference type="InterPro" id="IPR011006">
    <property type="entry name" value="CheY-like_superfamily"/>
</dbReference>
<dbReference type="GO" id="GO:0000160">
    <property type="term" value="P:phosphorelay signal transduction system"/>
    <property type="evidence" value="ECO:0007669"/>
    <property type="project" value="InterPro"/>
</dbReference>
<dbReference type="Pfam" id="PF00072">
    <property type="entry name" value="Response_reg"/>
    <property type="match status" value="1"/>
</dbReference>
<dbReference type="Proteomes" id="UP000712080">
    <property type="component" value="Unassembled WGS sequence"/>
</dbReference>
<feature type="modified residue" description="4-aspartylphosphate" evidence="1">
    <location>
        <position position="64"/>
    </location>
</feature>
<gene>
    <name evidence="3" type="ORF">G6047_12255</name>
</gene>